<sequence>MKGDAGWYYQSASQNDWDLNAVVRYACGGRVSQPRPSDDPFASFLPPAQEPVPAPTPDVTTLGAGPSSLLPDLTPNNDDPLAVVDELSIAYLVTQSQLALQPPPPQPPQPPVAVVQPQQDDAAPVPPPVPQITVGQASGVERPRSKKQKRHAKKVVKKRVAVGEASEADPWAWRKYGQKTVKGSPYTRSYYRCSTAKECGARKIMELCPTDPDTLILTYTGADHNHPPPLHRNSLAGTTRNRQQRRHHLPSPPRQHADRQSPGPSTSPSTEMEMEDHTEDDDDLLKLLNEATDTGGHDGEWR</sequence>
<dbReference type="GO" id="GO:0005634">
    <property type="term" value="C:nucleus"/>
    <property type="evidence" value="ECO:0000318"/>
    <property type="project" value="GO_Central"/>
</dbReference>
<evidence type="ECO:0000256" key="5">
    <source>
        <dbReference type="ARBA" id="ARBA00023242"/>
    </source>
</evidence>
<dbReference type="SUPFAM" id="SSF118290">
    <property type="entry name" value="WRKY DNA-binding domain"/>
    <property type="match status" value="1"/>
</dbReference>
<feature type="compositionally biased region" description="Low complexity" evidence="6">
    <location>
        <begin position="112"/>
        <end position="123"/>
    </location>
</feature>
<dbReference type="Gramene" id="KQK18238">
    <property type="protein sequence ID" value="KQK18238"/>
    <property type="gene ID" value="BRADI_1g39472v3"/>
</dbReference>
<keyword evidence="5" id="KW-0539">Nucleus</keyword>
<dbReference type="Gene3D" id="2.20.25.80">
    <property type="entry name" value="WRKY domain"/>
    <property type="match status" value="1"/>
</dbReference>
<feature type="region of interest" description="Disordered" evidence="6">
    <location>
        <begin position="219"/>
        <end position="302"/>
    </location>
</feature>
<reference evidence="8" key="2">
    <citation type="submission" date="2017-06" db="EMBL/GenBank/DDBJ databases">
        <title>WGS assembly of Brachypodium distachyon.</title>
        <authorList>
            <consortium name="The International Brachypodium Initiative"/>
            <person name="Lucas S."/>
            <person name="Harmon-Smith M."/>
            <person name="Lail K."/>
            <person name="Tice H."/>
            <person name="Grimwood J."/>
            <person name="Bruce D."/>
            <person name="Barry K."/>
            <person name="Shu S."/>
            <person name="Lindquist E."/>
            <person name="Wang M."/>
            <person name="Pitluck S."/>
            <person name="Vogel J.P."/>
            <person name="Garvin D.F."/>
            <person name="Mockler T.C."/>
            <person name="Schmutz J."/>
            <person name="Rokhsar D."/>
            <person name="Bevan M.W."/>
        </authorList>
    </citation>
    <scope>NUCLEOTIDE SEQUENCE</scope>
    <source>
        <strain evidence="8">Bd21</strain>
    </source>
</reference>
<accession>A0A0Q3NLD2</accession>
<feature type="domain" description="WRKY" evidence="7">
    <location>
        <begin position="162"/>
        <end position="229"/>
    </location>
</feature>
<feature type="compositionally biased region" description="Basic residues" evidence="6">
    <location>
        <begin position="144"/>
        <end position="160"/>
    </location>
</feature>
<dbReference type="Pfam" id="PF03106">
    <property type="entry name" value="WRKY"/>
    <property type="match status" value="1"/>
</dbReference>
<dbReference type="PROSITE" id="PS50811">
    <property type="entry name" value="WRKY"/>
    <property type="match status" value="1"/>
</dbReference>
<name>A0A0Q3NLD2_BRADI</name>
<evidence type="ECO:0000313" key="9">
    <source>
        <dbReference type="EnsemblPlants" id="KQK18238"/>
    </source>
</evidence>
<dbReference type="AlphaFoldDB" id="A0A0Q3NLD2"/>
<reference evidence="9" key="3">
    <citation type="submission" date="2018-08" db="UniProtKB">
        <authorList>
            <consortium name="EnsemblPlants"/>
        </authorList>
    </citation>
    <scope>IDENTIFICATION</scope>
    <source>
        <strain evidence="9">cv. Bd21</strain>
    </source>
</reference>
<keyword evidence="4" id="KW-0804">Transcription</keyword>
<gene>
    <name evidence="9" type="primary">LOC100834454</name>
    <name evidence="8" type="ORF">BRADI_1g39472v3</name>
</gene>
<dbReference type="GO" id="GO:0003700">
    <property type="term" value="F:DNA-binding transcription factor activity"/>
    <property type="evidence" value="ECO:0000318"/>
    <property type="project" value="GO_Central"/>
</dbReference>
<keyword evidence="2" id="KW-0805">Transcription regulation</keyword>
<dbReference type="STRING" id="15368.A0A0Q3NLD2"/>
<organism evidence="8">
    <name type="scientific">Brachypodium distachyon</name>
    <name type="common">Purple false brome</name>
    <name type="synonym">Trachynia distachya</name>
    <dbReference type="NCBI Taxonomy" id="15368"/>
    <lineage>
        <taxon>Eukaryota</taxon>
        <taxon>Viridiplantae</taxon>
        <taxon>Streptophyta</taxon>
        <taxon>Embryophyta</taxon>
        <taxon>Tracheophyta</taxon>
        <taxon>Spermatophyta</taxon>
        <taxon>Magnoliopsida</taxon>
        <taxon>Liliopsida</taxon>
        <taxon>Poales</taxon>
        <taxon>Poaceae</taxon>
        <taxon>BOP clade</taxon>
        <taxon>Pooideae</taxon>
        <taxon>Stipodae</taxon>
        <taxon>Brachypodieae</taxon>
        <taxon>Brachypodium</taxon>
    </lineage>
</organism>
<dbReference type="Proteomes" id="UP000008810">
    <property type="component" value="Chromosome 1"/>
</dbReference>
<dbReference type="OrthoDB" id="662136at2759"/>
<evidence type="ECO:0000259" key="7">
    <source>
        <dbReference type="PROSITE" id="PS50811"/>
    </source>
</evidence>
<dbReference type="InterPro" id="IPR044810">
    <property type="entry name" value="WRKY_plant"/>
</dbReference>
<feature type="compositionally biased region" description="Pro residues" evidence="6">
    <location>
        <begin position="101"/>
        <end position="111"/>
    </location>
</feature>
<reference evidence="8 9" key="1">
    <citation type="journal article" date="2010" name="Nature">
        <title>Genome sequencing and analysis of the model grass Brachypodium distachyon.</title>
        <authorList>
            <consortium name="International Brachypodium Initiative"/>
        </authorList>
    </citation>
    <scope>NUCLEOTIDE SEQUENCE [LARGE SCALE GENOMIC DNA]</scope>
    <source>
        <strain evidence="8 9">Bd21</strain>
    </source>
</reference>
<proteinExistence type="predicted"/>
<dbReference type="GO" id="GO:0000976">
    <property type="term" value="F:transcription cis-regulatory region binding"/>
    <property type="evidence" value="ECO:0000318"/>
    <property type="project" value="GO_Central"/>
</dbReference>
<dbReference type="EMBL" id="CM000880">
    <property type="protein sequence ID" value="KQK18238.1"/>
    <property type="molecule type" value="Genomic_DNA"/>
</dbReference>
<evidence type="ECO:0000256" key="6">
    <source>
        <dbReference type="SAM" id="MobiDB-lite"/>
    </source>
</evidence>
<feature type="region of interest" description="Disordered" evidence="6">
    <location>
        <begin position="29"/>
        <end position="81"/>
    </location>
</feature>
<evidence type="ECO:0000256" key="1">
    <source>
        <dbReference type="ARBA" id="ARBA00004123"/>
    </source>
</evidence>
<evidence type="ECO:0000256" key="2">
    <source>
        <dbReference type="ARBA" id="ARBA00023015"/>
    </source>
</evidence>
<dbReference type="SMART" id="SM00774">
    <property type="entry name" value="WRKY"/>
    <property type="match status" value="1"/>
</dbReference>
<dbReference type="PANTHER" id="PTHR32096">
    <property type="entry name" value="WRKY TRANSCRIPTION FACTOR 30-RELATED-RELATED"/>
    <property type="match status" value="1"/>
</dbReference>
<keyword evidence="3" id="KW-0238">DNA-binding</keyword>
<dbReference type="FunCoup" id="A0A0Q3NLD2">
    <property type="interactions" value="2"/>
</dbReference>
<comment type="subcellular location">
    <subcellularLocation>
        <location evidence="1">Nucleus</location>
    </subcellularLocation>
</comment>
<feature type="compositionally biased region" description="Acidic residues" evidence="6">
    <location>
        <begin position="272"/>
        <end position="283"/>
    </location>
</feature>
<evidence type="ECO:0000313" key="10">
    <source>
        <dbReference type="Proteomes" id="UP000008810"/>
    </source>
</evidence>
<keyword evidence="10" id="KW-1185">Reference proteome</keyword>
<dbReference type="KEGG" id="bdi:100834454"/>
<dbReference type="GeneID" id="100834454"/>
<dbReference type="InterPro" id="IPR003657">
    <property type="entry name" value="WRKY_dom"/>
</dbReference>
<evidence type="ECO:0000256" key="4">
    <source>
        <dbReference type="ARBA" id="ARBA00023163"/>
    </source>
</evidence>
<dbReference type="EnsemblPlants" id="KQK18238">
    <property type="protein sequence ID" value="KQK18238"/>
    <property type="gene ID" value="BRADI_1g39472v3"/>
</dbReference>
<evidence type="ECO:0000313" key="8">
    <source>
        <dbReference type="EMBL" id="KQK18238.1"/>
    </source>
</evidence>
<evidence type="ECO:0000256" key="3">
    <source>
        <dbReference type="ARBA" id="ARBA00023125"/>
    </source>
</evidence>
<dbReference type="PANTHER" id="PTHR32096:SF57">
    <property type="entry name" value="WRKY DNA-BINDING DOMAIN SUPERFAMILY PROTEIN-RELATED"/>
    <property type="match status" value="1"/>
</dbReference>
<protein>
    <recommendedName>
        <fullName evidence="7">WRKY domain-containing protein</fullName>
    </recommendedName>
</protein>
<feature type="region of interest" description="Disordered" evidence="6">
    <location>
        <begin position="98"/>
        <end position="161"/>
    </location>
</feature>
<dbReference type="RefSeq" id="XP_003560717.1">
    <property type="nucleotide sequence ID" value="XM_003560669.3"/>
</dbReference>
<dbReference type="InterPro" id="IPR036576">
    <property type="entry name" value="WRKY_dom_sf"/>
</dbReference>